<comment type="subcellular location">
    <subcellularLocation>
        <location evidence="1">Cell membrane</location>
        <topology evidence="1">Multi-pass membrane protein</topology>
    </subcellularLocation>
</comment>
<feature type="transmembrane region" description="Helical" evidence="6">
    <location>
        <begin position="33"/>
        <end position="53"/>
    </location>
</feature>
<dbReference type="InterPro" id="IPR000620">
    <property type="entry name" value="EamA_dom"/>
</dbReference>
<protein>
    <recommendedName>
        <fullName evidence="7">EamA domain-containing protein</fullName>
    </recommendedName>
</protein>
<proteinExistence type="predicted"/>
<feature type="transmembrane region" description="Helical" evidence="6">
    <location>
        <begin position="125"/>
        <end position="143"/>
    </location>
</feature>
<dbReference type="AlphaFoldDB" id="A0A480AHX9"/>
<gene>
    <name evidence="8" type="ORF">AQPW35_04600</name>
</gene>
<keyword evidence="4 6" id="KW-1133">Transmembrane helix</keyword>
<dbReference type="RefSeq" id="WP_137731136.1">
    <property type="nucleotide sequence ID" value="NZ_BJCL01000001.1"/>
</dbReference>
<dbReference type="PANTHER" id="PTHR42920">
    <property type="entry name" value="OS03G0707200 PROTEIN-RELATED"/>
    <property type="match status" value="1"/>
</dbReference>
<evidence type="ECO:0000313" key="9">
    <source>
        <dbReference type="Proteomes" id="UP000301751"/>
    </source>
</evidence>
<dbReference type="GO" id="GO:0005886">
    <property type="term" value="C:plasma membrane"/>
    <property type="evidence" value="ECO:0007669"/>
    <property type="project" value="UniProtKB-SubCell"/>
</dbReference>
<accession>A0A480AHX9</accession>
<evidence type="ECO:0000313" key="8">
    <source>
        <dbReference type="EMBL" id="GCL61379.1"/>
    </source>
</evidence>
<feature type="transmembrane region" description="Helical" evidence="6">
    <location>
        <begin position="182"/>
        <end position="202"/>
    </location>
</feature>
<feature type="domain" description="EamA" evidence="7">
    <location>
        <begin position="8"/>
        <end position="142"/>
    </location>
</feature>
<evidence type="ECO:0000259" key="7">
    <source>
        <dbReference type="Pfam" id="PF00892"/>
    </source>
</evidence>
<name>A0A480AHX9_9BURK</name>
<evidence type="ECO:0000256" key="3">
    <source>
        <dbReference type="ARBA" id="ARBA00022692"/>
    </source>
</evidence>
<evidence type="ECO:0000256" key="6">
    <source>
        <dbReference type="SAM" id="Phobius"/>
    </source>
</evidence>
<feature type="domain" description="EamA" evidence="7">
    <location>
        <begin position="152"/>
        <end position="286"/>
    </location>
</feature>
<dbReference type="Pfam" id="PF00892">
    <property type="entry name" value="EamA"/>
    <property type="match status" value="2"/>
</dbReference>
<dbReference type="PANTHER" id="PTHR42920:SF5">
    <property type="entry name" value="EAMA DOMAIN-CONTAINING PROTEIN"/>
    <property type="match status" value="1"/>
</dbReference>
<dbReference type="OrthoDB" id="9804865at2"/>
<organism evidence="8 9">
    <name type="scientific">Pseudaquabacterium pictum</name>
    <dbReference type="NCBI Taxonomy" id="2315236"/>
    <lineage>
        <taxon>Bacteria</taxon>
        <taxon>Pseudomonadati</taxon>
        <taxon>Pseudomonadota</taxon>
        <taxon>Betaproteobacteria</taxon>
        <taxon>Burkholderiales</taxon>
        <taxon>Sphaerotilaceae</taxon>
        <taxon>Pseudaquabacterium</taxon>
    </lineage>
</organism>
<feature type="transmembrane region" description="Helical" evidence="6">
    <location>
        <begin position="247"/>
        <end position="265"/>
    </location>
</feature>
<dbReference type="Proteomes" id="UP000301751">
    <property type="component" value="Unassembled WGS sequence"/>
</dbReference>
<feature type="transmembrane region" description="Helical" evidence="6">
    <location>
        <begin position="65"/>
        <end position="87"/>
    </location>
</feature>
<keyword evidence="5 6" id="KW-0472">Membrane</keyword>
<evidence type="ECO:0000256" key="5">
    <source>
        <dbReference type="ARBA" id="ARBA00023136"/>
    </source>
</evidence>
<dbReference type="SUPFAM" id="SSF103481">
    <property type="entry name" value="Multidrug resistance efflux transporter EmrE"/>
    <property type="match status" value="2"/>
</dbReference>
<sequence length="304" mass="31216">MTRLQANALLLLTALIWGSAFVAQVWGMDSVGPLTFTGSRFALGALVVAPLAWREWRQLARQGRAPGRAALGWIGLLGALLCAGVAMQQIGLQTTSVTNAGFLTALYVPLVPLLAWALQRQRPGWAVALAMPLCLAGTALLTGARYGQALQPGDLWMLGCAAACAAHVLLVGQVANRLGGAYLLSCGQFAVCALLSGALGLATEPITLDGLATAAGAIAYTGVLSVGIAFTLQVVGQRHAPPADAAIVLSAETVFAALFGAWLMGDRLGPGGLAGCALILGGILLVQCWPMLAQRLRSTPTEPA</sequence>
<keyword evidence="2" id="KW-1003">Cell membrane</keyword>
<feature type="transmembrane region" description="Helical" evidence="6">
    <location>
        <begin position="271"/>
        <end position="292"/>
    </location>
</feature>
<dbReference type="InterPro" id="IPR051258">
    <property type="entry name" value="Diverse_Substrate_Transporter"/>
</dbReference>
<feature type="transmembrane region" description="Helical" evidence="6">
    <location>
        <begin position="214"/>
        <end position="235"/>
    </location>
</feature>
<dbReference type="EMBL" id="BJCL01000001">
    <property type="protein sequence ID" value="GCL61379.1"/>
    <property type="molecule type" value="Genomic_DNA"/>
</dbReference>
<comment type="caution">
    <text evidence="8">The sequence shown here is derived from an EMBL/GenBank/DDBJ whole genome shotgun (WGS) entry which is preliminary data.</text>
</comment>
<dbReference type="Gene3D" id="1.10.3730.20">
    <property type="match status" value="1"/>
</dbReference>
<keyword evidence="9" id="KW-1185">Reference proteome</keyword>
<evidence type="ECO:0000256" key="1">
    <source>
        <dbReference type="ARBA" id="ARBA00004651"/>
    </source>
</evidence>
<evidence type="ECO:0000256" key="4">
    <source>
        <dbReference type="ARBA" id="ARBA00022989"/>
    </source>
</evidence>
<feature type="transmembrane region" description="Helical" evidence="6">
    <location>
        <begin position="155"/>
        <end position="175"/>
    </location>
</feature>
<evidence type="ECO:0000256" key="2">
    <source>
        <dbReference type="ARBA" id="ARBA00022475"/>
    </source>
</evidence>
<keyword evidence="3 6" id="KW-0812">Transmembrane</keyword>
<dbReference type="InterPro" id="IPR037185">
    <property type="entry name" value="EmrE-like"/>
</dbReference>
<reference evidence="9" key="1">
    <citation type="submission" date="2019-03" db="EMBL/GenBank/DDBJ databases">
        <title>Aquabacterium pictum sp.nov., the first bacteriochlorophyll a-containing freshwater bacterium in the genus Aquabacterium of the class Betaproteobacteria.</title>
        <authorList>
            <person name="Hirose S."/>
            <person name="Tank M."/>
            <person name="Hara E."/>
            <person name="Tamaki H."/>
            <person name="Takaichi S."/>
            <person name="Haruta S."/>
            <person name="Hanada S."/>
        </authorList>
    </citation>
    <scope>NUCLEOTIDE SEQUENCE [LARGE SCALE GENOMIC DNA]</scope>
    <source>
        <strain evidence="9">W35</strain>
    </source>
</reference>
<feature type="transmembrane region" description="Helical" evidence="6">
    <location>
        <begin position="99"/>
        <end position="118"/>
    </location>
</feature>